<dbReference type="Pfam" id="PF10604">
    <property type="entry name" value="Polyketide_cyc2"/>
    <property type="match status" value="1"/>
</dbReference>
<reference evidence="1 2" key="1">
    <citation type="submission" date="2015-09" db="EMBL/GenBank/DDBJ databases">
        <title>Draft genome sequence of Kouleothrix aurantiaca JCM 19913.</title>
        <authorList>
            <person name="Hemp J."/>
        </authorList>
    </citation>
    <scope>NUCLEOTIDE SEQUENCE [LARGE SCALE GENOMIC DNA]</scope>
    <source>
        <strain evidence="1 2">COM-B</strain>
    </source>
</reference>
<gene>
    <name evidence="1" type="ORF">SE17_23380</name>
</gene>
<organism evidence="1 2">
    <name type="scientific">Kouleothrix aurantiaca</name>
    <dbReference type="NCBI Taxonomy" id="186479"/>
    <lineage>
        <taxon>Bacteria</taxon>
        <taxon>Bacillati</taxon>
        <taxon>Chloroflexota</taxon>
        <taxon>Chloroflexia</taxon>
        <taxon>Chloroflexales</taxon>
        <taxon>Roseiflexineae</taxon>
        <taxon>Roseiflexaceae</taxon>
        <taxon>Kouleothrix</taxon>
    </lineage>
</organism>
<keyword evidence="2" id="KW-1185">Reference proteome</keyword>
<proteinExistence type="predicted"/>
<accession>A0A0P9FDU3</accession>
<evidence type="ECO:0000313" key="1">
    <source>
        <dbReference type="EMBL" id="KPV51062.1"/>
    </source>
</evidence>
<dbReference type="EMBL" id="LJCR01001090">
    <property type="protein sequence ID" value="KPV51062.1"/>
    <property type="molecule type" value="Genomic_DNA"/>
</dbReference>
<evidence type="ECO:0008006" key="3">
    <source>
        <dbReference type="Google" id="ProtNLM"/>
    </source>
</evidence>
<dbReference type="InterPro" id="IPR019587">
    <property type="entry name" value="Polyketide_cyclase/dehydratase"/>
</dbReference>
<dbReference type="InterPro" id="IPR023393">
    <property type="entry name" value="START-like_dom_sf"/>
</dbReference>
<sequence>MPTFEQQIDIRADAMALFRLTQDYDHRLDWDPFLKEARLVGGATTAGVGARAWCVARNGLGMETEYVSF</sequence>
<evidence type="ECO:0000313" key="2">
    <source>
        <dbReference type="Proteomes" id="UP000050509"/>
    </source>
</evidence>
<name>A0A0P9FDU3_9CHLR</name>
<comment type="caution">
    <text evidence="1">The sequence shown here is derived from an EMBL/GenBank/DDBJ whole genome shotgun (WGS) entry which is preliminary data.</text>
</comment>
<dbReference type="AlphaFoldDB" id="A0A0P9FDU3"/>
<protein>
    <recommendedName>
        <fullName evidence="3">Polyketide cyclase</fullName>
    </recommendedName>
</protein>
<dbReference type="Proteomes" id="UP000050509">
    <property type="component" value="Unassembled WGS sequence"/>
</dbReference>
<dbReference type="SUPFAM" id="SSF55961">
    <property type="entry name" value="Bet v1-like"/>
    <property type="match status" value="1"/>
</dbReference>
<dbReference type="Gene3D" id="3.30.530.20">
    <property type="match status" value="1"/>
</dbReference>
<feature type="non-terminal residue" evidence="1">
    <location>
        <position position="69"/>
    </location>
</feature>